<comment type="caution">
    <text evidence="1">The sequence shown here is derived from an EMBL/GenBank/DDBJ whole genome shotgun (WGS) entry which is preliminary data.</text>
</comment>
<gene>
    <name evidence="1" type="ORF">TSA1_26280</name>
</gene>
<dbReference type="AlphaFoldDB" id="A0A2M6UH49"/>
<keyword evidence="2" id="KW-1185">Reference proteome</keyword>
<protein>
    <submittedName>
        <fullName evidence="1">Uncharacterized protein</fullName>
    </submittedName>
</protein>
<proteinExistence type="predicted"/>
<name>A0A2M6UH49_9BRAD</name>
<accession>A0A2M6UH49</accession>
<reference evidence="1 2" key="1">
    <citation type="submission" date="2015-06" db="EMBL/GenBank/DDBJ databases">
        <title>Comparative genome analysis of nirS-carrying Bradyrhizobium sp. strains.</title>
        <authorList>
            <person name="Ishii S."/>
            <person name="Jang J."/>
            <person name="Nishizawa T."/>
            <person name="Senoo K."/>
        </authorList>
    </citation>
    <scope>NUCLEOTIDE SEQUENCE [LARGE SCALE GENOMIC DNA]</scope>
    <source>
        <strain evidence="1 2">TSA1</strain>
    </source>
</reference>
<evidence type="ECO:0000313" key="2">
    <source>
        <dbReference type="Proteomes" id="UP000228930"/>
    </source>
</evidence>
<dbReference type="RefSeq" id="WP_100179016.1">
    <property type="nucleotide sequence ID" value="NZ_LFJC01000003.1"/>
</dbReference>
<organism evidence="1 2">
    <name type="scientific">Bradyrhizobium nitroreducens</name>
    <dbReference type="NCBI Taxonomy" id="709803"/>
    <lineage>
        <taxon>Bacteria</taxon>
        <taxon>Pseudomonadati</taxon>
        <taxon>Pseudomonadota</taxon>
        <taxon>Alphaproteobacteria</taxon>
        <taxon>Hyphomicrobiales</taxon>
        <taxon>Nitrobacteraceae</taxon>
        <taxon>Bradyrhizobium</taxon>
    </lineage>
</organism>
<sequence>MLSEAQILGMNSEQRAEAAKIAVTRGCETLLRRDLMLLAIGAHEQAICHRLAVYLEPFAALNVDCEYNRQRVHPKSIRDGRIKPDILIHKRMDNRFNIMVLEAKARAATSVRDKQKLEAMLAIRGMYRYALGVYLHVENKRNRILKTGQVRLSLRWHGSDEVCEMARDIPEPILRELAGQPD</sequence>
<dbReference type="EMBL" id="LFJC01000003">
    <property type="protein sequence ID" value="PIT03889.1"/>
    <property type="molecule type" value="Genomic_DNA"/>
</dbReference>
<dbReference type="Proteomes" id="UP000228930">
    <property type="component" value="Unassembled WGS sequence"/>
</dbReference>
<evidence type="ECO:0000313" key="1">
    <source>
        <dbReference type="EMBL" id="PIT03889.1"/>
    </source>
</evidence>